<accession>A0AAV5MUX7</accession>
<dbReference type="EMBL" id="BPVZ01000624">
    <property type="protein sequence ID" value="GKV52167.1"/>
    <property type="molecule type" value="Genomic_DNA"/>
</dbReference>
<evidence type="ECO:0000313" key="1">
    <source>
        <dbReference type="EMBL" id="GKV52167.1"/>
    </source>
</evidence>
<name>A0AAV5MUX7_9ROSI</name>
<organism evidence="1 2">
    <name type="scientific">Rubroshorea leprosula</name>
    <dbReference type="NCBI Taxonomy" id="152421"/>
    <lineage>
        <taxon>Eukaryota</taxon>
        <taxon>Viridiplantae</taxon>
        <taxon>Streptophyta</taxon>
        <taxon>Embryophyta</taxon>
        <taxon>Tracheophyta</taxon>
        <taxon>Spermatophyta</taxon>
        <taxon>Magnoliopsida</taxon>
        <taxon>eudicotyledons</taxon>
        <taxon>Gunneridae</taxon>
        <taxon>Pentapetalae</taxon>
        <taxon>rosids</taxon>
        <taxon>malvids</taxon>
        <taxon>Malvales</taxon>
        <taxon>Dipterocarpaceae</taxon>
        <taxon>Rubroshorea</taxon>
    </lineage>
</organism>
<gene>
    <name evidence="1" type="ORF">SLEP1_g58758</name>
</gene>
<dbReference type="Proteomes" id="UP001054252">
    <property type="component" value="Unassembled WGS sequence"/>
</dbReference>
<proteinExistence type="predicted"/>
<protein>
    <submittedName>
        <fullName evidence="1">Uncharacterized protein</fullName>
    </submittedName>
</protein>
<comment type="caution">
    <text evidence="1">The sequence shown here is derived from an EMBL/GenBank/DDBJ whole genome shotgun (WGS) entry which is preliminary data.</text>
</comment>
<keyword evidence="2" id="KW-1185">Reference proteome</keyword>
<reference evidence="1 2" key="1">
    <citation type="journal article" date="2021" name="Commun. Biol.">
        <title>The genome of Shorea leprosula (Dipterocarpaceae) highlights the ecological relevance of drought in aseasonal tropical rainforests.</title>
        <authorList>
            <person name="Ng K.K.S."/>
            <person name="Kobayashi M.J."/>
            <person name="Fawcett J.A."/>
            <person name="Hatakeyama M."/>
            <person name="Paape T."/>
            <person name="Ng C.H."/>
            <person name="Ang C.C."/>
            <person name="Tnah L.H."/>
            <person name="Lee C.T."/>
            <person name="Nishiyama T."/>
            <person name="Sese J."/>
            <person name="O'Brien M.J."/>
            <person name="Copetti D."/>
            <person name="Mohd Noor M.I."/>
            <person name="Ong R.C."/>
            <person name="Putra M."/>
            <person name="Sireger I.Z."/>
            <person name="Indrioko S."/>
            <person name="Kosugi Y."/>
            <person name="Izuno A."/>
            <person name="Isagi Y."/>
            <person name="Lee S.L."/>
            <person name="Shimizu K.K."/>
        </authorList>
    </citation>
    <scope>NUCLEOTIDE SEQUENCE [LARGE SCALE GENOMIC DNA]</scope>
    <source>
        <strain evidence="1">214</strain>
    </source>
</reference>
<evidence type="ECO:0000313" key="2">
    <source>
        <dbReference type="Proteomes" id="UP001054252"/>
    </source>
</evidence>
<dbReference type="AlphaFoldDB" id="A0AAV5MUX7"/>
<sequence>MLQRWRNLMVQDFSHSPNHNTWAIGMTTRFGRVG</sequence>